<dbReference type="EMBL" id="FOMX01000046">
    <property type="protein sequence ID" value="SFF31894.1"/>
    <property type="molecule type" value="Genomic_DNA"/>
</dbReference>
<dbReference type="SUPFAM" id="SSF111369">
    <property type="entry name" value="HlyD-like secretion proteins"/>
    <property type="match status" value="1"/>
</dbReference>
<feature type="compositionally biased region" description="Low complexity" evidence="1">
    <location>
        <begin position="152"/>
        <end position="163"/>
    </location>
</feature>
<sequence length="191" mass="20099">MDLARARIEVDAAHDAVTRQEEMARTGVGREVERIAAKHRLAESKAALAHAQKAVSRLGPNSGGMVTVTAPIAGTILRRMTTVGAQVEPGGDPLLEIGNPEALWVVAEVFCAGPPCMSASTPRSPASPPAARPRGLEGLARVRRRPGIVEGTSRASACSSTASGWSAELGRRRHPCKVRSRRDTSDCGGYT</sequence>
<proteinExistence type="predicted"/>
<organism evidence="2 3">
    <name type="scientific">Nannocystis exedens</name>
    <dbReference type="NCBI Taxonomy" id="54"/>
    <lineage>
        <taxon>Bacteria</taxon>
        <taxon>Pseudomonadati</taxon>
        <taxon>Myxococcota</taxon>
        <taxon>Polyangia</taxon>
        <taxon>Nannocystales</taxon>
        <taxon>Nannocystaceae</taxon>
        <taxon>Nannocystis</taxon>
    </lineage>
</organism>
<dbReference type="AlphaFoldDB" id="A0A1I2HP20"/>
<accession>A0A1I2HP20</accession>
<protein>
    <submittedName>
        <fullName evidence="2">Barrel-sandwich domain of CusB or HlyD membrane-fusion</fullName>
    </submittedName>
</protein>
<dbReference type="Proteomes" id="UP000199400">
    <property type="component" value="Unassembled WGS sequence"/>
</dbReference>
<feature type="compositionally biased region" description="Basic residues" evidence="1">
    <location>
        <begin position="171"/>
        <end position="180"/>
    </location>
</feature>
<dbReference type="Gene3D" id="2.40.50.100">
    <property type="match status" value="1"/>
</dbReference>
<name>A0A1I2HP20_9BACT</name>
<evidence type="ECO:0000313" key="3">
    <source>
        <dbReference type="Proteomes" id="UP000199400"/>
    </source>
</evidence>
<feature type="region of interest" description="Disordered" evidence="1">
    <location>
        <begin position="118"/>
        <end position="191"/>
    </location>
</feature>
<keyword evidence="3" id="KW-1185">Reference proteome</keyword>
<evidence type="ECO:0000256" key="1">
    <source>
        <dbReference type="SAM" id="MobiDB-lite"/>
    </source>
</evidence>
<gene>
    <name evidence="2" type="ORF">SAMN02745121_08113</name>
</gene>
<dbReference type="Gene3D" id="1.10.287.470">
    <property type="entry name" value="Helix hairpin bin"/>
    <property type="match status" value="1"/>
</dbReference>
<evidence type="ECO:0000313" key="2">
    <source>
        <dbReference type="EMBL" id="SFF31894.1"/>
    </source>
</evidence>
<dbReference type="STRING" id="54.SAMN02745121_08113"/>
<reference evidence="3" key="1">
    <citation type="submission" date="2016-10" db="EMBL/GenBank/DDBJ databases">
        <authorList>
            <person name="Varghese N."/>
            <person name="Submissions S."/>
        </authorList>
    </citation>
    <scope>NUCLEOTIDE SEQUENCE [LARGE SCALE GENOMIC DNA]</scope>
    <source>
        <strain evidence="3">ATCC 25963</strain>
    </source>
</reference>